<comment type="similarity">
    <text evidence="8">Belongs to the TonB-dependent receptor family.</text>
</comment>
<evidence type="ECO:0000256" key="8">
    <source>
        <dbReference type="PROSITE-ProRule" id="PRU01360"/>
    </source>
</evidence>
<evidence type="ECO:0000256" key="7">
    <source>
        <dbReference type="ARBA" id="ARBA00023237"/>
    </source>
</evidence>
<dbReference type="InterPro" id="IPR039426">
    <property type="entry name" value="TonB-dep_rcpt-like"/>
</dbReference>
<dbReference type="Proteomes" id="UP000053860">
    <property type="component" value="Unassembled WGS sequence"/>
</dbReference>
<dbReference type="EMBL" id="LGGN01000251">
    <property type="protein sequence ID" value="KUK76431.1"/>
    <property type="molecule type" value="Genomic_DNA"/>
</dbReference>
<dbReference type="Gene3D" id="2.40.170.20">
    <property type="entry name" value="TonB-dependent receptor, beta-barrel domain"/>
    <property type="match status" value="1"/>
</dbReference>
<sequence>MLSSALASSPTIPVRDENGEYVSELLDPMGVPVENPLFILENFEDKRISGGLLVNNFVEYDITEGLRLKSTAGINLTTNEIKLWKSSLLGSWGSLTSPATAGVTKIESLNWLNENTMNYKKMFEAHSVDVLLGFTIQKDRYDRLSAGATDFPTDYITYLTGGTINAGTHMVSEWAMMSLLSRVNYAYARKYLVTATVRRDGSSKFGANNKWGTFPSFSVGYNISEEPLIQQLSFISNWKLRASYGIAGNSLNENYAHIGLLSSTNYVENGNLKPGLAPNSLSNDELTWEKTKQTNIGMDLGLFHDRISLTADIYKNIKTDLLLAVQLPASSGFRSSTQNIGEIENKGIELNLFTKNVNNRDFQWESNIILSANRNKVLKLATEGERISNSNYQVTEVGQPIASFYLMHVTGIFQNADEIANNPV</sequence>
<protein>
    <submittedName>
        <fullName evidence="10">TonB-linked outer membrane protein, SusC/RagA family</fullName>
    </submittedName>
</protein>
<evidence type="ECO:0000256" key="3">
    <source>
        <dbReference type="ARBA" id="ARBA00022452"/>
    </source>
</evidence>
<dbReference type="AlphaFoldDB" id="A0A101HGG5"/>
<keyword evidence="4 8" id="KW-0812">Transmembrane</keyword>
<evidence type="ECO:0000256" key="1">
    <source>
        <dbReference type="ARBA" id="ARBA00004571"/>
    </source>
</evidence>
<dbReference type="InterPro" id="IPR036942">
    <property type="entry name" value="Beta-barrel_TonB_sf"/>
</dbReference>
<gene>
    <name evidence="10" type="ORF">XD92_1213</name>
</gene>
<name>A0A101HGG5_9BACT</name>
<comment type="caution">
    <text evidence="10">The sequence shown here is derived from an EMBL/GenBank/DDBJ whole genome shotgun (WGS) entry which is preliminary data.</text>
</comment>
<dbReference type="PATRIC" id="fig|294710.3.peg.1646"/>
<dbReference type="SUPFAM" id="SSF56935">
    <property type="entry name" value="Porins"/>
    <property type="match status" value="1"/>
</dbReference>
<evidence type="ECO:0000256" key="4">
    <source>
        <dbReference type="ARBA" id="ARBA00022692"/>
    </source>
</evidence>
<dbReference type="GO" id="GO:0009279">
    <property type="term" value="C:cell outer membrane"/>
    <property type="evidence" value="ECO:0007669"/>
    <property type="project" value="UniProtKB-SubCell"/>
</dbReference>
<dbReference type="PROSITE" id="PS52016">
    <property type="entry name" value="TONB_DEPENDENT_REC_3"/>
    <property type="match status" value="1"/>
</dbReference>
<feature type="non-terminal residue" evidence="10">
    <location>
        <position position="424"/>
    </location>
</feature>
<evidence type="ECO:0000259" key="9">
    <source>
        <dbReference type="Pfam" id="PF00593"/>
    </source>
</evidence>
<dbReference type="InterPro" id="IPR000531">
    <property type="entry name" value="Beta-barrel_TonB"/>
</dbReference>
<keyword evidence="6 8" id="KW-0472">Membrane</keyword>
<dbReference type="Pfam" id="PF00593">
    <property type="entry name" value="TonB_dep_Rec_b-barrel"/>
    <property type="match status" value="1"/>
</dbReference>
<keyword evidence="3 8" id="KW-1134">Transmembrane beta strand</keyword>
<comment type="subcellular location">
    <subcellularLocation>
        <location evidence="1 8">Cell outer membrane</location>
        <topology evidence="1 8">Multi-pass membrane protein</topology>
    </subcellularLocation>
</comment>
<reference evidence="11" key="1">
    <citation type="journal article" date="2015" name="MBio">
        <title>Genome-Resolved Metagenomic Analysis Reveals Roles for Candidate Phyla and Other Microbial Community Members in Biogeochemical Transformations in Oil Reservoirs.</title>
        <authorList>
            <person name="Hu P."/>
            <person name="Tom L."/>
            <person name="Singh A."/>
            <person name="Thomas B.C."/>
            <person name="Baker B.J."/>
            <person name="Piceno Y.M."/>
            <person name="Andersen G.L."/>
            <person name="Banfield J.F."/>
        </authorList>
    </citation>
    <scope>NUCLEOTIDE SEQUENCE [LARGE SCALE GENOMIC DNA]</scope>
</reference>
<keyword evidence="2 8" id="KW-0813">Transport</keyword>
<organism evidence="10 11">
    <name type="scientific">Proteiniphilum acetatigenes</name>
    <dbReference type="NCBI Taxonomy" id="294710"/>
    <lineage>
        <taxon>Bacteria</taxon>
        <taxon>Pseudomonadati</taxon>
        <taxon>Bacteroidota</taxon>
        <taxon>Bacteroidia</taxon>
        <taxon>Bacteroidales</taxon>
        <taxon>Dysgonomonadaceae</taxon>
        <taxon>Proteiniphilum</taxon>
    </lineage>
</organism>
<evidence type="ECO:0000313" key="11">
    <source>
        <dbReference type="Proteomes" id="UP000053860"/>
    </source>
</evidence>
<evidence type="ECO:0000256" key="6">
    <source>
        <dbReference type="ARBA" id="ARBA00023136"/>
    </source>
</evidence>
<feature type="domain" description="TonB-dependent receptor-like beta-barrel" evidence="9">
    <location>
        <begin position="68"/>
        <end position="393"/>
    </location>
</feature>
<proteinExistence type="inferred from homology"/>
<evidence type="ECO:0000313" key="10">
    <source>
        <dbReference type="EMBL" id="KUK76431.1"/>
    </source>
</evidence>
<evidence type="ECO:0000256" key="5">
    <source>
        <dbReference type="ARBA" id="ARBA00023077"/>
    </source>
</evidence>
<keyword evidence="7 8" id="KW-0998">Cell outer membrane</keyword>
<accession>A0A101HGG5</accession>
<keyword evidence="5" id="KW-0798">TonB box</keyword>
<evidence type="ECO:0000256" key="2">
    <source>
        <dbReference type="ARBA" id="ARBA00022448"/>
    </source>
</evidence>